<dbReference type="InterPro" id="IPR018060">
    <property type="entry name" value="HTH_AraC"/>
</dbReference>
<evidence type="ECO:0000256" key="1">
    <source>
        <dbReference type="ARBA" id="ARBA00022490"/>
    </source>
</evidence>
<evidence type="ECO:0000256" key="3">
    <source>
        <dbReference type="ARBA" id="ARBA00023125"/>
    </source>
</evidence>
<dbReference type="InterPro" id="IPR020449">
    <property type="entry name" value="Tscrpt_reg_AraC-type_HTH"/>
</dbReference>
<dbReference type="PANTHER" id="PTHR46796">
    <property type="entry name" value="HTH-TYPE TRANSCRIPTIONAL ACTIVATOR RHAS-RELATED"/>
    <property type="match status" value="1"/>
</dbReference>
<evidence type="ECO:0000256" key="4">
    <source>
        <dbReference type="ARBA" id="ARBA00023159"/>
    </source>
</evidence>
<dbReference type="SMART" id="SM00342">
    <property type="entry name" value="HTH_ARAC"/>
    <property type="match status" value="1"/>
</dbReference>
<dbReference type="InterPro" id="IPR037923">
    <property type="entry name" value="HTH-like"/>
</dbReference>
<reference evidence="7" key="1">
    <citation type="submission" date="2017-02" db="EMBL/GenBank/DDBJ databases">
        <title>Delving into the versatile metabolic prowess of the omnipresent phylum Bacteroidetes.</title>
        <authorList>
            <person name="Nobu M.K."/>
            <person name="Mei R."/>
            <person name="Narihiro T."/>
            <person name="Kuroda K."/>
            <person name="Liu W.-T."/>
        </authorList>
    </citation>
    <scope>NUCLEOTIDE SEQUENCE</scope>
    <source>
        <strain evidence="7">ADurb.Bin276</strain>
    </source>
</reference>
<proteinExistence type="predicted"/>
<organism evidence="7">
    <name type="scientific">Candidatus Atribacter allofermentans</name>
    <dbReference type="NCBI Taxonomy" id="1852833"/>
    <lineage>
        <taxon>Bacteria</taxon>
        <taxon>Pseudomonadati</taxon>
        <taxon>Atribacterota</taxon>
        <taxon>Atribacteria</taxon>
        <taxon>Atribacterales</taxon>
        <taxon>Atribacteraceae</taxon>
        <taxon>Atribacter</taxon>
    </lineage>
</organism>
<feature type="domain" description="HTH araC/xylS-type" evidence="6">
    <location>
        <begin position="180"/>
        <end position="278"/>
    </location>
</feature>
<keyword evidence="3" id="KW-0238">DNA-binding</keyword>
<evidence type="ECO:0000313" key="7">
    <source>
        <dbReference type="EMBL" id="OQA58292.1"/>
    </source>
</evidence>
<dbReference type="InterPro" id="IPR009057">
    <property type="entry name" value="Homeodomain-like_sf"/>
</dbReference>
<protein>
    <submittedName>
        <fullName evidence="7">HTH-type transcriptional activator RhaS</fullName>
    </submittedName>
</protein>
<sequence>MVQIAIELKKIDVLKGRGVQDYAIINDPPFPANWQVSPHRHSQMEIGLVKSESCTIQVGSERRYFERGDVFFFPARLAHGFATGSSQGVEIVVVQFTELEESLTKQLMNLPPIGFFKLTDLEISVFLDLCYRLQREIVGSLPFAEMQCRALLEQIIVLLLRTSSRGDLPYLIPQQQHAIEKALQIIHLRNQDNLRIGEIATEVGFSSQHFRELFKRYVGVSPKKYLTTLKIQRSKCLLLHKEYSVTDVAYHLGFSSPQQFSKAFRKTIGLSPLLWRRAYMLQDESALSEKY</sequence>
<keyword evidence="4" id="KW-0010">Activator</keyword>
<evidence type="ECO:0000256" key="2">
    <source>
        <dbReference type="ARBA" id="ARBA00023015"/>
    </source>
</evidence>
<dbReference type="InterPro" id="IPR014710">
    <property type="entry name" value="RmlC-like_jellyroll"/>
</dbReference>
<dbReference type="SUPFAM" id="SSF51215">
    <property type="entry name" value="Regulatory protein AraC"/>
    <property type="match status" value="1"/>
</dbReference>
<evidence type="ECO:0000256" key="5">
    <source>
        <dbReference type="ARBA" id="ARBA00023163"/>
    </source>
</evidence>
<comment type="caution">
    <text evidence="7">The sequence shown here is derived from an EMBL/GenBank/DDBJ whole genome shotgun (WGS) entry which is preliminary data.</text>
</comment>
<evidence type="ECO:0000259" key="6">
    <source>
        <dbReference type="PROSITE" id="PS01124"/>
    </source>
</evidence>
<dbReference type="PROSITE" id="PS00041">
    <property type="entry name" value="HTH_ARAC_FAMILY_1"/>
    <property type="match status" value="1"/>
</dbReference>
<dbReference type="Gene3D" id="2.60.120.10">
    <property type="entry name" value="Jelly Rolls"/>
    <property type="match status" value="1"/>
</dbReference>
<keyword evidence="5" id="KW-0804">Transcription</keyword>
<dbReference type="EMBL" id="MWBQ01000076">
    <property type="protein sequence ID" value="OQA58292.1"/>
    <property type="molecule type" value="Genomic_DNA"/>
</dbReference>
<dbReference type="AlphaFoldDB" id="A0A1V5SWE2"/>
<keyword evidence="1" id="KW-0963">Cytoplasm</keyword>
<dbReference type="PANTHER" id="PTHR46796:SF13">
    <property type="entry name" value="HTH-TYPE TRANSCRIPTIONAL ACTIVATOR RHAS"/>
    <property type="match status" value="1"/>
</dbReference>
<dbReference type="InterPro" id="IPR018062">
    <property type="entry name" value="HTH_AraC-typ_CS"/>
</dbReference>
<dbReference type="GO" id="GO:0043565">
    <property type="term" value="F:sequence-specific DNA binding"/>
    <property type="evidence" value="ECO:0007669"/>
    <property type="project" value="InterPro"/>
</dbReference>
<dbReference type="Gene3D" id="1.10.10.60">
    <property type="entry name" value="Homeodomain-like"/>
    <property type="match status" value="2"/>
</dbReference>
<dbReference type="SUPFAM" id="SSF46689">
    <property type="entry name" value="Homeodomain-like"/>
    <property type="match status" value="2"/>
</dbReference>
<gene>
    <name evidence="7" type="primary">rhaS</name>
    <name evidence="7" type="ORF">BWY41_01084</name>
</gene>
<dbReference type="GO" id="GO:0003700">
    <property type="term" value="F:DNA-binding transcription factor activity"/>
    <property type="evidence" value="ECO:0007669"/>
    <property type="project" value="InterPro"/>
</dbReference>
<dbReference type="InterPro" id="IPR013096">
    <property type="entry name" value="Cupin_2"/>
</dbReference>
<keyword evidence="2" id="KW-0805">Transcription regulation</keyword>
<dbReference type="PRINTS" id="PR00032">
    <property type="entry name" value="HTHARAC"/>
</dbReference>
<dbReference type="InterPro" id="IPR050204">
    <property type="entry name" value="AraC_XylS_family_regulators"/>
</dbReference>
<dbReference type="Pfam" id="PF12833">
    <property type="entry name" value="HTH_18"/>
    <property type="match status" value="1"/>
</dbReference>
<dbReference type="Pfam" id="PF07883">
    <property type="entry name" value="Cupin_2"/>
    <property type="match status" value="1"/>
</dbReference>
<dbReference type="PROSITE" id="PS01124">
    <property type="entry name" value="HTH_ARAC_FAMILY_2"/>
    <property type="match status" value="1"/>
</dbReference>
<dbReference type="Proteomes" id="UP000485569">
    <property type="component" value="Unassembled WGS sequence"/>
</dbReference>
<name>A0A1V5SWE2_9BACT</name>
<accession>A0A1V5SWE2</accession>